<evidence type="ECO:0000256" key="7">
    <source>
        <dbReference type="ARBA" id="ARBA00022679"/>
    </source>
</evidence>
<feature type="region of interest" description="Disordered" evidence="10">
    <location>
        <begin position="1061"/>
        <end position="1102"/>
    </location>
</feature>
<dbReference type="SUPFAM" id="SSF81631">
    <property type="entry name" value="PAP/OAS1 substrate-binding domain"/>
    <property type="match status" value="1"/>
</dbReference>
<organism evidence="13 14">
    <name type="scientific">Dichotomopilus funicola</name>
    <dbReference type="NCBI Taxonomy" id="1934379"/>
    <lineage>
        <taxon>Eukaryota</taxon>
        <taxon>Fungi</taxon>
        <taxon>Dikarya</taxon>
        <taxon>Ascomycota</taxon>
        <taxon>Pezizomycotina</taxon>
        <taxon>Sordariomycetes</taxon>
        <taxon>Sordariomycetidae</taxon>
        <taxon>Sordariales</taxon>
        <taxon>Chaetomiaceae</taxon>
        <taxon>Dichotomopilus</taxon>
    </lineage>
</organism>
<evidence type="ECO:0000313" key="14">
    <source>
        <dbReference type="Proteomes" id="UP001302676"/>
    </source>
</evidence>
<dbReference type="GO" id="GO:1990817">
    <property type="term" value="F:poly(A) RNA polymerase activity"/>
    <property type="evidence" value="ECO:0007669"/>
    <property type="project" value="UniProtKB-EC"/>
</dbReference>
<keyword evidence="14" id="KW-1185">Reference proteome</keyword>
<evidence type="ECO:0000256" key="10">
    <source>
        <dbReference type="SAM" id="MobiDB-lite"/>
    </source>
</evidence>
<reference evidence="13" key="2">
    <citation type="submission" date="2023-05" db="EMBL/GenBank/DDBJ databases">
        <authorList>
            <consortium name="Lawrence Berkeley National Laboratory"/>
            <person name="Steindorff A."/>
            <person name="Hensen N."/>
            <person name="Bonometti L."/>
            <person name="Westerberg I."/>
            <person name="Brannstrom I.O."/>
            <person name="Guillou S."/>
            <person name="Cros-Aarteil S."/>
            <person name="Calhoun S."/>
            <person name="Haridas S."/>
            <person name="Kuo A."/>
            <person name="Mondo S."/>
            <person name="Pangilinan J."/>
            <person name="Riley R."/>
            <person name="Labutti K."/>
            <person name="Andreopoulos B."/>
            <person name="Lipzen A."/>
            <person name="Chen C."/>
            <person name="Yanf M."/>
            <person name="Daum C."/>
            <person name="Ng V."/>
            <person name="Clum A."/>
            <person name="Ohm R."/>
            <person name="Martin F."/>
            <person name="Silar P."/>
            <person name="Natvig D."/>
            <person name="Lalanne C."/>
            <person name="Gautier V."/>
            <person name="Ament-Velasquez S.L."/>
            <person name="Kruys A."/>
            <person name="Hutchinson M.I."/>
            <person name="Powell A.J."/>
            <person name="Barry K."/>
            <person name="Miller A.N."/>
            <person name="Grigoriev I.V."/>
            <person name="Debuchy R."/>
            <person name="Gladieux P."/>
            <person name="Thoren M.H."/>
            <person name="Johannesson H."/>
        </authorList>
    </citation>
    <scope>NUCLEOTIDE SEQUENCE</scope>
    <source>
        <strain evidence="13">CBS 141.50</strain>
    </source>
</reference>
<comment type="subcellular location">
    <subcellularLocation>
        <location evidence="3">Cytoplasm</location>
    </subcellularLocation>
</comment>
<feature type="domain" description="PAP-associated" evidence="11">
    <location>
        <begin position="907"/>
        <end position="958"/>
    </location>
</feature>
<comment type="caution">
    <text evidence="13">The sequence shown here is derived from an EMBL/GenBank/DDBJ whole genome shotgun (WGS) entry which is preliminary data.</text>
</comment>
<feature type="region of interest" description="Disordered" evidence="10">
    <location>
        <begin position="1"/>
        <end position="239"/>
    </location>
</feature>
<dbReference type="GO" id="GO:0010605">
    <property type="term" value="P:negative regulation of macromolecule metabolic process"/>
    <property type="evidence" value="ECO:0007669"/>
    <property type="project" value="UniProtKB-ARBA"/>
</dbReference>
<feature type="compositionally biased region" description="Pro residues" evidence="10">
    <location>
        <begin position="203"/>
        <end position="214"/>
    </location>
</feature>
<name>A0AAN6V6S4_9PEZI</name>
<feature type="compositionally biased region" description="Low complexity" evidence="10">
    <location>
        <begin position="1072"/>
        <end position="1090"/>
    </location>
</feature>
<protein>
    <recommendedName>
        <fullName evidence="5">polynucleotide adenylyltransferase</fullName>
        <ecNumber evidence="5">2.7.7.19</ecNumber>
    </recommendedName>
</protein>
<feature type="compositionally biased region" description="Polar residues" evidence="10">
    <location>
        <begin position="77"/>
        <end position="88"/>
    </location>
</feature>
<keyword evidence="6" id="KW-0963">Cytoplasm</keyword>
<feature type="compositionally biased region" description="Polar residues" evidence="10">
    <location>
        <begin position="46"/>
        <end position="55"/>
    </location>
</feature>
<keyword evidence="8" id="KW-0479">Metal-binding</keyword>
<evidence type="ECO:0000256" key="6">
    <source>
        <dbReference type="ARBA" id="ARBA00022490"/>
    </source>
</evidence>
<dbReference type="GO" id="GO:0005737">
    <property type="term" value="C:cytoplasm"/>
    <property type="evidence" value="ECO:0007669"/>
    <property type="project" value="UniProtKB-SubCell"/>
</dbReference>
<dbReference type="InterPro" id="IPR054708">
    <property type="entry name" value="MTPAP-like_central"/>
</dbReference>
<reference evidence="13" key="1">
    <citation type="journal article" date="2023" name="Mol. Phylogenet. Evol.">
        <title>Genome-scale phylogeny and comparative genomics of the fungal order Sordariales.</title>
        <authorList>
            <person name="Hensen N."/>
            <person name="Bonometti L."/>
            <person name="Westerberg I."/>
            <person name="Brannstrom I.O."/>
            <person name="Guillou S."/>
            <person name="Cros-Aarteil S."/>
            <person name="Calhoun S."/>
            <person name="Haridas S."/>
            <person name="Kuo A."/>
            <person name="Mondo S."/>
            <person name="Pangilinan J."/>
            <person name="Riley R."/>
            <person name="LaButti K."/>
            <person name="Andreopoulos B."/>
            <person name="Lipzen A."/>
            <person name="Chen C."/>
            <person name="Yan M."/>
            <person name="Daum C."/>
            <person name="Ng V."/>
            <person name="Clum A."/>
            <person name="Steindorff A."/>
            <person name="Ohm R.A."/>
            <person name="Martin F."/>
            <person name="Silar P."/>
            <person name="Natvig D.O."/>
            <person name="Lalanne C."/>
            <person name="Gautier V."/>
            <person name="Ament-Velasquez S.L."/>
            <person name="Kruys A."/>
            <person name="Hutchinson M.I."/>
            <person name="Powell A.J."/>
            <person name="Barry K."/>
            <person name="Miller A.N."/>
            <person name="Grigoriev I.V."/>
            <person name="Debuchy R."/>
            <person name="Gladieux P."/>
            <person name="Hiltunen Thoren M."/>
            <person name="Johannesson H."/>
        </authorList>
    </citation>
    <scope>NUCLEOTIDE SEQUENCE</scope>
    <source>
        <strain evidence="13">CBS 141.50</strain>
    </source>
</reference>
<evidence type="ECO:0000256" key="2">
    <source>
        <dbReference type="ARBA" id="ARBA00001946"/>
    </source>
</evidence>
<sequence>MASRDFQPGDGPLESHLRNMILSGPDNAARQQYTQNTGRYPPVQPAPTQEQQNYVPLSPSMDENGLPLPKSSRKRPNQAQRRQMSAQLSIPVDTRPQFPDFQSQHQTQHQNQYQNQRAQQPFGRGGYRGGRQPPHSGTFRPPSRDNAPHERGGNHHRGSFRNGPRHQTSLSYHGPNPTAQQQGWPQSPRYGYQNPDMQYQMPGVPPQAPGPGIPAMPAEPQSMHRRQGSSEFSGLKRRPSLGPQELEAADDFLGGLCNTIVAAAEIEPAEIAEKENFRLRIEQVARGVIAGYERTQNGFTDFPAESVQLKCFGSLASGFATKASDMDLGILSPLSRVPPDTPGSPIPRLIEKAFLDMGLGVRLLTRTRVPIIKICEKPSESLRRSLLAEREKWERGVVQDVAEEEVADGPEPQSTELVEPSEPDHASPDAQAQDSHAPLEDTRLQDLKQETTLHSYYNFTKSLMRKLGLRELAPTNLNQFTADNIRRLNELNLAFVEGLENKTVRDRLLASRSLNRDELLSEGDNPHPRTLTGVFNQVEGEHLAALWDVRPFSESSAAREAAAENHVRAWRALVETPNYGLDPPFFQKELQSAYLNLKSIASLQILALTQGYKESAAGYCARALKLFYEVGGQHPRQRADIILKVLIENYINGILDKGIRERLREFQQTHRVTLMRAIGNRHKSLQLAHDYESALEKGAFHEHVTAQVRRYVEILNAPIPPSTTTQDFSQGIIPISPELAPLVAEMRALGDPLQQALGQSRPKDRYSGGLEFPKSGVGVQCDLNFSAHLGVQNTLLLRCYAHCDPRVRPLVLFVKHWAKVRHINTPYRGTLGSYGYVLMMLHYLVNVAQPFVLPNLQQLARPPPPNLTPQQIEETVRCKGWDIQFWRDEAEIIRLARDNALTQNRESVGQLLRGFFEYYAKGGGSMSLLPCRSFDWGREVLSLRTHGGLLTKHEKGWVGAKTVIEVQSTAPPASPSTNPATVLPTGPIDPAHAPQIQQQQQPQAQTQPQTQTKEIRNRYLFAIEDPFELDHNIARTVVHTGIVSIRDEFRRAWRLIKLAGKTARSSSPGPGPQRQVPGQVPGQGQVQQGHQGLGQGQDTEQEKLVRLASLQAQLLQDAGGGGDGAQGREAFGRLLDEIHGVGAEGEGVNE</sequence>
<dbReference type="SUPFAM" id="SSF81301">
    <property type="entry name" value="Nucleotidyltransferase"/>
    <property type="match status" value="1"/>
</dbReference>
<dbReference type="Proteomes" id="UP001302676">
    <property type="component" value="Unassembled WGS sequence"/>
</dbReference>
<comment type="cofactor">
    <cofactor evidence="2">
        <name>Mg(2+)</name>
        <dbReference type="ChEBI" id="CHEBI:18420"/>
    </cofactor>
</comment>
<dbReference type="Gene3D" id="1.10.1410.10">
    <property type="match status" value="1"/>
</dbReference>
<feature type="region of interest" description="Disordered" evidence="10">
    <location>
        <begin position="968"/>
        <end position="1012"/>
    </location>
</feature>
<evidence type="ECO:0000256" key="5">
    <source>
        <dbReference type="ARBA" id="ARBA00012388"/>
    </source>
</evidence>
<dbReference type="GO" id="GO:0046872">
    <property type="term" value="F:metal ion binding"/>
    <property type="evidence" value="ECO:0007669"/>
    <property type="project" value="UniProtKB-KW"/>
</dbReference>
<proteinExistence type="inferred from homology"/>
<dbReference type="GO" id="GO:0050265">
    <property type="term" value="F:RNA uridylyltransferase activity"/>
    <property type="evidence" value="ECO:0007669"/>
    <property type="project" value="TreeGrafter"/>
</dbReference>
<evidence type="ECO:0000313" key="13">
    <source>
        <dbReference type="EMBL" id="KAK4145844.1"/>
    </source>
</evidence>
<dbReference type="Gene3D" id="3.30.460.10">
    <property type="entry name" value="Beta Polymerase, domain 2"/>
    <property type="match status" value="1"/>
</dbReference>
<feature type="compositionally biased region" description="Low complexity" evidence="10">
    <location>
        <begin position="102"/>
        <end position="122"/>
    </location>
</feature>
<dbReference type="EC" id="2.7.7.19" evidence="5"/>
<evidence type="ECO:0000259" key="11">
    <source>
        <dbReference type="Pfam" id="PF03828"/>
    </source>
</evidence>
<feature type="compositionally biased region" description="Polar residues" evidence="10">
    <location>
        <begin position="165"/>
        <end position="185"/>
    </location>
</feature>
<keyword evidence="7" id="KW-0808">Transferase</keyword>
<evidence type="ECO:0000256" key="9">
    <source>
        <dbReference type="ARBA" id="ARBA00022842"/>
    </source>
</evidence>
<evidence type="ECO:0000259" key="12">
    <source>
        <dbReference type="Pfam" id="PF22600"/>
    </source>
</evidence>
<gene>
    <name evidence="13" type="ORF">C8A04DRAFT_26322</name>
</gene>
<evidence type="ECO:0000256" key="1">
    <source>
        <dbReference type="ARBA" id="ARBA00001936"/>
    </source>
</evidence>
<dbReference type="InterPro" id="IPR043519">
    <property type="entry name" value="NT_sf"/>
</dbReference>
<dbReference type="RefSeq" id="XP_062639215.1">
    <property type="nucleotide sequence ID" value="XM_062779893.1"/>
</dbReference>
<dbReference type="EMBL" id="MU853565">
    <property type="protein sequence ID" value="KAK4145844.1"/>
    <property type="molecule type" value="Genomic_DNA"/>
</dbReference>
<dbReference type="PANTHER" id="PTHR12271">
    <property type="entry name" value="POLY A POLYMERASE CID PAP -RELATED"/>
    <property type="match status" value="1"/>
</dbReference>
<feature type="compositionally biased region" description="Low complexity" evidence="10">
    <location>
        <begin position="968"/>
        <end position="981"/>
    </location>
</feature>
<dbReference type="GeneID" id="87816506"/>
<dbReference type="Pfam" id="PF22600">
    <property type="entry name" value="MTPAP-like_central"/>
    <property type="match status" value="1"/>
</dbReference>
<evidence type="ECO:0000256" key="3">
    <source>
        <dbReference type="ARBA" id="ARBA00004496"/>
    </source>
</evidence>
<feature type="compositionally biased region" description="Polar residues" evidence="10">
    <location>
        <begin position="29"/>
        <end position="38"/>
    </location>
</feature>
<feature type="compositionally biased region" description="Low complexity" evidence="10">
    <location>
        <begin position="990"/>
        <end position="1012"/>
    </location>
</feature>
<feature type="domain" description="Poly(A) RNA polymerase mitochondrial-like central palm" evidence="12">
    <location>
        <begin position="263"/>
        <end position="378"/>
    </location>
</feature>
<comment type="cofactor">
    <cofactor evidence="1">
        <name>Mn(2+)</name>
        <dbReference type="ChEBI" id="CHEBI:29035"/>
    </cofactor>
</comment>
<accession>A0AAN6V6S4</accession>
<dbReference type="AlphaFoldDB" id="A0AAN6V6S4"/>
<dbReference type="PANTHER" id="PTHR12271:SF40">
    <property type="entry name" value="POLY(A) RNA POLYMERASE GLD2"/>
    <property type="match status" value="1"/>
</dbReference>
<evidence type="ECO:0000256" key="8">
    <source>
        <dbReference type="ARBA" id="ARBA00022723"/>
    </source>
</evidence>
<feature type="region of interest" description="Disordered" evidence="10">
    <location>
        <begin position="399"/>
        <end position="437"/>
    </location>
</feature>
<keyword evidence="9" id="KW-0460">Magnesium</keyword>
<feature type="compositionally biased region" description="Basic and acidic residues" evidence="10">
    <location>
        <begin position="142"/>
        <end position="153"/>
    </location>
</feature>
<dbReference type="InterPro" id="IPR002058">
    <property type="entry name" value="PAP_assoc"/>
</dbReference>
<dbReference type="Pfam" id="PF03828">
    <property type="entry name" value="PAP_assoc"/>
    <property type="match status" value="1"/>
</dbReference>
<comment type="similarity">
    <text evidence="4">Belongs to the DNA polymerase type-B-like family.</text>
</comment>
<dbReference type="GO" id="GO:0031123">
    <property type="term" value="P:RNA 3'-end processing"/>
    <property type="evidence" value="ECO:0007669"/>
    <property type="project" value="TreeGrafter"/>
</dbReference>
<evidence type="ECO:0000256" key="4">
    <source>
        <dbReference type="ARBA" id="ARBA00008593"/>
    </source>
</evidence>